<comment type="subcellular location">
    <subcellularLocation>
        <location evidence="10">Cytoplasm</location>
    </subcellularLocation>
</comment>
<keyword evidence="4 10" id="KW-0963">Cytoplasm</keyword>
<dbReference type="GO" id="GO:0046872">
    <property type="term" value="F:metal ion binding"/>
    <property type="evidence" value="ECO:0007669"/>
    <property type="project" value="UniProtKB-KW"/>
</dbReference>
<keyword evidence="3 10" id="KW-0004">4Fe-4S</keyword>
<feature type="binding site" evidence="10">
    <location>
        <position position="250"/>
    </location>
    <ligand>
        <name>iminosuccinate</name>
        <dbReference type="ChEBI" id="CHEBI:77875"/>
    </ligand>
</feature>
<keyword evidence="5 10" id="KW-0662">Pyridine nucleotide biosynthesis</keyword>
<accession>A0A238ZC61</accession>
<evidence type="ECO:0000256" key="4">
    <source>
        <dbReference type="ARBA" id="ARBA00022490"/>
    </source>
</evidence>
<dbReference type="SUPFAM" id="SSF142754">
    <property type="entry name" value="NadA-like"/>
    <property type="match status" value="1"/>
</dbReference>
<dbReference type="GO" id="GO:0005829">
    <property type="term" value="C:cytosol"/>
    <property type="evidence" value="ECO:0007669"/>
    <property type="project" value="TreeGrafter"/>
</dbReference>
<dbReference type="GO" id="GO:0008987">
    <property type="term" value="F:quinolinate synthetase A activity"/>
    <property type="evidence" value="ECO:0007669"/>
    <property type="project" value="UniProtKB-UniRule"/>
</dbReference>
<organism evidence="11 12">
    <name type="scientific">Lutibacter flavus</name>
    <dbReference type="NCBI Taxonomy" id="691689"/>
    <lineage>
        <taxon>Bacteria</taxon>
        <taxon>Pseudomonadati</taxon>
        <taxon>Bacteroidota</taxon>
        <taxon>Flavobacteriia</taxon>
        <taxon>Flavobacteriales</taxon>
        <taxon>Flavobacteriaceae</taxon>
        <taxon>Lutibacter</taxon>
    </lineage>
</organism>
<dbReference type="GO" id="GO:0034628">
    <property type="term" value="P:'de novo' NAD+ biosynthetic process from L-aspartate"/>
    <property type="evidence" value="ECO:0007669"/>
    <property type="project" value="TreeGrafter"/>
</dbReference>
<name>A0A238ZC61_9FLAO</name>
<comment type="cofactor">
    <cofactor evidence="10">
        <name>[4Fe-4S] cluster</name>
        <dbReference type="ChEBI" id="CHEBI:49883"/>
    </cofactor>
    <text evidence="10">Binds 1 [4Fe-4S] cluster per subunit.</text>
</comment>
<feature type="binding site" evidence="10">
    <location>
        <position position="121"/>
    </location>
    <ligand>
        <name>[4Fe-4S] cluster</name>
        <dbReference type="ChEBI" id="CHEBI:49883"/>
    </ligand>
</feature>
<sequence>MFGIFIGLNQERKIMTTLQLAKRNIKEKGFLDIETPKSVDFVKEIKKLRKKKNAIILAHYYQEDAIQDIADFVGDSLALAQKAATTDADIIVFAGVHFMAETAKILNPKKKVLLPDLKAGCSLADSCPPADFEAFKKENPNHIVVSYVNTSAEIKALTDIVCTSSNAEKIINSIPKDRPIIFAPDRNLGAWLIKKTGRDMLLWDGACMVHEAFSIDKILKLYAENPGSEIIAHPESEAHLLKVAKYVGSTSGLLNYVKTSKAKTFIVATEVGILHKMRQDSPDKILIPAPVEDDSCNCSECFYMKMNTMKKLYLCLKHELPHVEVDPELSKKALVSIERMLELSK</sequence>
<evidence type="ECO:0000256" key="3">
    <source>
        <dbReference type="ARBA" id="ARBA00022485"/>
    </source>
</evidence>
<comment type="similarity">
    <text evidence="10">Belongs to the quinolinate synthase family. Type 2 subfamily.</text>
</comment>
<evidence type="ECO:0000313" key="11">
    <source>
        <dbReference type="EMBL" id="SNR80880.1"/>
    </source>
</evidence>
<dbReference type="NCBIfam" id="NF006879">
    <property type="entry name" value="PRK09375.1-4"/>
    <property type="match status" value="1"/>
</dbReference>
<dbReference type="InterPro" id="IPR036094">
    <property type="entry name" value="NadA_sf"/>
</dbReference>
<dbReference type="EC" id="2.5.1.72" evidence="2 10"/>
<keyword evidence="12" id="KW-1185">Reference proteome</keyword>
<evidence type="ECO:0000256" key="5">
    <source>
        <dbReference type="ARBA" id="ARBA00022642"/>
    </source>
</evidence>
<feature type="binding site" evidence="10">
    <location>
        <begin position="147"/>
        <end position="149"/>
    </location>
    <ligand>
        <name>iminosuccinate</name>
        <dbReference type="ChEBI" id="CHEBI:77875"/>
    </ligand>
</feature>
<dbReference type="EMBL" id="FZNX01000006">
    <property type="protein sequence ID" value="SNR80880.1"/>
    <property type="molecule type" value="Genomic_DNA"/>
</dbReference>
<evidence type="ECO:0000313" key="12">
    <source>
        <dbReference type="Proteomes" id="UP000198412"/>
    </source>
</evidence>
<dbReference type="FunFam" id="3.40.50.10800:FF:000003">
    <property type="entry name" value="Quinolinate synthase A"/>
    <property type="match status" value="1"/>
</dbReference>
<evidence type="ECO:0000256" key="8">
    <source>
        <dbReference type="ARBA" id="ARBA00023004"/>
    </source>
</evidence>
<feature type="binding site" evidence="10">
    <location>
        <position position="59"/>
    </location>
    <ligand>
        <name>iminosuccinate</name>
        <dbReference type="ChEBI" id="CHEBI:77875"/>
    </ligand>
</feature>
<proteinExistence type="inferred from homology"/>
<evidence type="ECO:0000256" key="1">
    <source>
        <dbReference type="ARBA" id="ARBA00005065"/>
    </source>
</evidence>
<dbReference type="AlphaFoldDB" id="A0A238ZC61"/>
<dbReference type="PANTHER" id="PTHR30573:SF0">
    <property type="entry name" value="QUINOLINATE SYNTHASE, CHLOROPLASTIC"/>
    <property type="match status" value="1"/>
</dbReference>
<dbReference type="InterPro" id="IPR003473">
    <property type="entry name" value="NadA"/>
</dbReference>
<dbReference type="Gene3D" id="3.40.50.10800">
    <property type="entry name" value="NadA-like"/>
    <property type="match status" value="3"/>
</dbReference>
<protein>
    <recommendedName>
        <fullName evidence="2 10">Quinolinate synthase</fullName>
        <ecNumber evidence="2 10">2.5.1.72</ecNumber>
    </recommendedName>
</protein>
<feature type="binding site" evidence="10">
    <location>
        <begin position="233"/>
        <end position="235"/>
    </location>
    <ligand>
        <name>iminosuccinate</name>
        <dbReference type="ChEBI" id="CHEBI:77875"/>
    </ligand>
</feature>
<feature type="binding site" evidence="10">
    <location>
        <position position="301"/>
    </location>
    <ligand>
        <name>[4Fe-4S] cluster</name>
        <dbReference type="ChEBI" id="CHEBI:49883"/>
    </ligand>
</feature>
<evidence type="ECO:0000256" key="9">
    <source>
        <dbReference type="ARBA" id="ARBA00023014"/>
    </source>
</evidence>
<keyword evidence="8 10" id="KW-0408">Iron</keyword>
<evidence type="ECO:0000256" key="10">
    <source>
        <dbReference type="HAMAP-Rule" id="MF_00568"/>
    </source>
</evidence>
<dbReference type="HAMAP" id="MF_00568">
    <property type="entry name" value="NadA_type2"/>
    <property type="match status" value="1"/>
</dbReference>
<evidence type="ECO:0000256" key="7">
    <source>
        <dbReference type="ARBA" id="ARBA00022723"/>
    </source>
</evidence>
<comment type="pathway">
    <text evidence="1 10">Cofactor biosynthesis; NAD(+) biosynthesis; quinolinate from iminoaspartate: step 1/1.</text>
</comment>
<dbReference type="NCBIfam" id="TIGR00550">
    <property type="entry name" value="nadA"/>
    <property type="match status" value="1"/>
</dbReference>
<dbReference type="Proteomes" id="UP000198412">
    <property type="component" value="Unassembled WGS sequence"/>
</dbReference>
<keyword evidence="7 10" id="KW-0479">Metal-binding</keyword>
<keyword evidence="6 10" id="KW-0808">Transferase</keyword>
<keyword evidence="9 10" id="KW-0411">Iron-sulfur</keyword>
<dbReference type="PANTHER" id="PTHR30573">
    <property type="entry name" value="QUINOLINATE SYNTHETASE A"/>
    <property type="match status" value="1"/>
</dbReference>
<gene>
    <name evidence="10" type="primary">nadA</name>
    <name evidence="11" type="ORF">SAMN04488111_3223</name>
</gene>
<dbReference type="NCBIfam" id="NF006878">
    <property type="entry name" value="PRK09375.1-2"/>
    <property type="match status" value="1"/>
</dbReference>
<feature type="binding site" evidence="10">
    <location>
        <position position="164"/>
    </location>
    <ligand>
        <name>iminosuccinate</name>
        <dbReference type="ChEBI" id="CHEBI:77875"/>
    </ligand>
</feature>
<dbReference type="GO" id="GO:0051539">
    <property type="term" value="F:4 iron, 4 sulfur cluster binding"/>
    <property type="evidence" value="ECO:0007669"/>
    <property type="project" value="UniProtKB-KW"/>
</dbReference>
<reference evidence="12" key="1">
    <citation type="submission" date="2017-06" db="EMBL/GenBank/DDBJ databases">
        <authorList>
            <person name="Varghese N."/>
            <person name="Submissions S."/>
        </authorList>
    </citation>
    <scope>NUCLEOTIDE SEQUENCE [LARGE SCALE GENOMIC DNA]</scope>
    <source>
        <strain evidence="12">DSM 27993</strain>
    </source>
</reference>
<dbReference type="UniPathway" id="UPA00253">
    <property type="reaction ID" value="UER00327"/>
</dbReference>
<comment type="catalytic activity">
    <reaction evidence="10">
        <text>iminosuccinate + dihydroxyacetone phosphate = quinolinate + phosphate + 2 H2O + H(+)</text>
        <dbReference type="Rhea" id="RHEA:25888"/>
        <dbReference type="ChEBI" id="CHEBI:15377"/>
        <dbReference type="ChEBI" id="CHEBI:15378"/>
        <dbReference type="ChEBI" id="CHEBI:29959"/>
        <dbReference type="ChEBI" id="CHEBI:43474"/>
        <dbReference type="ChEBI" id="CHEBI:57642"/>
        <dbReference type="ChEBI" id="CHEBI:77875"/>
        <dbReference type="EC" id="2.5.1.72"/>
    </reaction>
</comment>
<evidence type="ECO:0000256" key="6">
    <source>
        <dbReference type="ARBA" id="ARBA00022679"/>
    </source>
</evidence>
<evidence type="ECO:0000256" key="2">
    <source>
        <dbReference type="ARBA" id="ARBA00012669"/>
    </source>
</evidence>
<comment type="function">
    <text evidence="10">Catalyzes the condensation of iminoaspartate with dihydroxyacetone phosphate to form quinolinate.</text>
</comment>
<feature type="binding site" evidence="10">
    <location>
        <position position="76"/>
    </location>
    <ligand>
        <name>iminosuccinate</name>
        <dbReference type="ChEBI" id="CHEBI:77875"/>
    </ligand>
</feature>
<dbReference type="InterPro" id="IPR023066">
    <property type="entry name" value="Quinolinate_synth_type2"/>
</dbReference>
<feature type="binding site" evidence="10">
    <location>
        <position position="207"/>
    </location>
    <ligand>
        <name>[4Fe-4S] cluster</name>
        <dbReference type="ChEBI" id="CHEBI:49883"/>
    </ligand>
</feature>
<dbReference type="Pfam" id="PF02445">
    <property type="entry name" value="NadA"/>
    <property type="match status" value="1"/>
</dbReference>